<name>A0AAV3RZI5_LITER</name>
<organism evidence="1 2">
    <name type="scientific">Lithospermum erythrorhizon</name>
    <name type="common">Purple gromwell</name>
    <name type="synonym">Lithospermum officinale var. erythrorhizon</name>
    <dbReference type="NCBI Taxonomy" id="34254"/>
    <lineage>
        <taxon>Eukaryota</taxon>
        <taxon>Viridiplantae</taxon>
        <taxon>Streptophyta</taxon>
        <taxon>Embryophyta</taxon>
        <taxon>Tracheophyta</taxon>
        <taxon>Spermatophyta</taxon>
        <taxon>Magnoliopsida</taxon>
        <taxon>eudicotyledons</taxon>
        <taxon>Gunneridae</taxon>
        <taxon>Pentapetalae</taxon>
        <taxon>asterids</taxon>
        <taxon>lamiids</taxon>
        <taxon>Boraginales</taxon>
        <taxon>Boraginaceae</taxon>
        <taxon>Boraginoideae</taxon>
        <taxon>Lithospermeae</taxon>
        <taxon>Lithospermum</taxon>
    </lineage>
</organism>
<evidence type="ECO:0000313" key="1">
    <source>
        <dbReference type="EMBL" id="GAA0187098.1"/>
    </source>
</evidence>
<dbReference type="EMBL" id="BAABME010014345">
    <property type="protein sequence ID" value="GAA0187098.1"/>
    <property type="molecule type" value="Genomic_DNA"/>
</dbReference>
<reference evidence="1 2" key="1">
    <citation type="submission" date="2024-01" db="EMBL/GenBank/DDBJ databases">
        <title>The complete chloroplast genome sequence of Lithospermum erythrorhizon: insights into the phylogenetic relationship among Boraginaceae species and the maternal lineages of purple gromwells.</title>
        <authorList>
            <person name="Okada T."/>
            <person name="Watanabe K."/>
        </authorList>
    </citation>
    <scope>NUCLEOTIDE SEQUENCE [LARGE SCALE GENOMIC DNA]</scope>
</reference>
<protein>
    <submittedName>
        <fullName evidence="1">Uncharacterized protein</fullName>
    </submittedName>
</protein>
<dbReference type="PANTHER" id="PTHR36897:SF2">
    <property type="entry name" value="OS10G0350800 PROTEIN"/>
    <property type="match status" value="1"/>
</dbReference>
<proteinExistence type="predicted"/>
<dbReference type="Proteomes" id="UP001454036">
    <property type="component" value="Unassembled WGS sequence"/>
</dbReference>
<keyword evidence="2" id="KW-1185">Reference proteome</keyword>
<comment type="caution">
    <text evidence="1">The sequence shown here is derived from an EMBL/GenBank/DDBJ whole genome shotgun (WGS) entry which is preliminary data.</text>
</comment>
<dbReference type="PANTHER" id="PTHR36897">
    <property type="entry name" value="OS10G0351100-LIKE PROTEIN"/>
    <property type="match status" value="1"/>
</dbReference>
<dbReference type="AlphaFoldDB" id="A0AAV3RZI5"/>
<accession>A0AAV3RZI5</accession>
<sequence>MKLSPPVTYSRHNLVHPVQLPSHSSNLLIPKTNTISSVCASLNPIEPRSLVIAHFKSKQLISDNLSEDLNNEDATSFPSMSDIIETSKAQNLDLQLQTLGPFFRVTAKSMETGRELGRAEGLLRVWFEGKILHLDCIKLSKETLGIKKSIFGIGLFIGAVAIRYGYDCGCRKAELLAINDTDLYHTKLMKYYARVGFKAVYEVNGSSLGDMGHMLVWGGIGTRMDATIEDLLTKWSAKFRPSPKLQN</sequence>
<evidence type="ECO:0000313" key="2">
    <source>
        <dbReference type="Proteomes" id="UP001454036"/>
    </source>
</evidence>
<gene>
    <name evidence="1" type="ORF">LIER_34386</name>
</gene>